<gene>
    <name evidence="2" type="ORF">A2519_09650</name>
</gene>
<accession>A0A1F7F866</accession>
<dbReference type="EMBL" id="MFYX01000103">
    <property type="protein sequence ID" value="OGK02717.1"/>
    <property type="molecule type" value="Genomic_DNA"/>
</dbReference>
<dbReference type="Pfam" id="PF12705">
    <property type="entry name" value="PDDEXK_1"/>
    <property type="match status" value="1"/>
</dbReference>
<feature type="domain" description="PD-(D/E)XK endonuclease-like" evidence="1">
    <location>
        <begin position="6"/>
        <end position="237"/>
    </location>
</feature>
<dbReference type="InterPro" id="IPR011335">
    <property type="entry name" value="Restrct_endonuc-II-like"/>
</dbReference>
<name>A0A1F7F866_UNCRA</name>
<evidence type="ECO:0000259" key="1">
    <source>
        <dbReference type="Pfam" id="PF12705"/>
    </source>
</evidence>
<dbReference type="InterPro" id="IPR038726">
    <property type="entry name" value="PDDEXK_AddAB-type"/>
</dbReference>
<proteinExistence type="predicted"/>
<dbReference type="SUPFAM" id="SSF52980">
    <property type="entry name" value="Restriction endonuclease-like"/>
    <property type="match status" value="1"/>
</dbReference>
<dbReference type="AlphaFoldDB" id="A0A1F7F866"/>
<reference evidence="2 3" key="1">
    <citation type="journal article" date="2016" name="Nat. Commun.">
        <title>Thousands of microbial genomes shed light on interconnected biogeochemical processes in an aquifer system.</title>
        <authorList>
            <person name="Anantharaman K."/>
            <person name="Brown C.T."/>
            <person name="Hug L.A."/>
            <person name="Sharon I."/>
            <person name="Castelle C.J."/>
            <person name="Probst A.J."/>
            <person name="Thomas B.C."/>
            <person name="Singh A."/>
            <person name="Wilkins M.J."/>
            <person name="Karaoz U."/>
            <person name="Brodie E.L."/>
            <person name="Williams K.H."/>
            <person name="Hubbard S.S."/>
            <person name="Banfield J.F."/>
        </authorList>
    </citation>
    <scope>NUCLEOTIDE SEQUENCE [LARGE SCALE GENOMIC DNA]</scope>
</reference>
<protein>
    <recommendedName>
        <fullName evidence="1">PD-(D/E)XK endonuclease-like domain-containing protein</fullName>
    </recommendedName>
</protein>
<organism evidence="2 3">
    <name type="scientific">Candidatus Raymondbacteria bacterium RIFOXYD12_FULL_49_13</name>
    <dbReference type="NCBI Taxonomy" id="1817890"/>
    <lineage>
        <taxon>Bacteria</taxon>
        <taxon>Raymondiibacteriota</taxon>
    </lineage>
</organism>
<dbReference type="InterPro" id="IPR011604">
    <property type="entry name" value="PDDEXK-like_dom_sf"/>
</dbReference>
<sequence length="240" mass="27814">MQVTELSFSSLSEYLQFCPLKYYFRKVLHLEPEFLSAEMIYGSGFHKAVEAYFRAQLENKTVSADELMVLFCKSFEDPKIRYNGTGKQEMIDEAFILIKLVMDLPIGKVLGVEVPITIPVSKDFQIIGYIDLVTEENGKRMITDWKTCKKRPNPADVAQNMQLSTYNLAYPDADLRIAAVLKQKKPAVEFYPTSRTYDQRKRVVKTFCAVKQAIEANQWYPREGWWCDGCGYQSQCRKEY</sequence>
<dbReference type="Gene3D" id="3.90.320.10">
    <property type="match status" value="1"/>
</dbReference>
<dbReference type="Proteomes" id="UP000179243">
    <property type="component" value="Unassembled WGS sequence"/>
</dbReference>
<comment type="caution">
    <text evidence="2">The sequence shown here is derived from an EMBL/GenBank/DDBJ whole genome shotgun (WGS) entry which is preliminary data.</text>
</comment>
<evidence type="ECO:0000313" key="3">
    <source>
        <dbReference type="Proteomes" id="UP000179243"/>
    </source>
</evidence>
<evidence type="ECO:0000313" key="2">
    <source>
        <dbReference type="EMBL" id="OGK02717.1"/>
    </source>
</evidence>